<proteinExistence type="predicted"/>
<name>A0A6A5W4E9_9PLEO</name>
<evidence type="ECO:0000313" key="1">
    <source>
        <dbReference type="EMBL" id="KAF1980367.1"/>
    </source>
</evidence>
<dbReference type="PANTHER" id="PTHR31252:SF11">
    <property type="entry name" value="DUF4419 DOMAIN-CONTAINING PROTEIN"/>
    <property type="match status" value="1"/>
</dbReference>
<dbReference type="PANTHER" id="PTHR31252">
    <property type="entry name" value="DUF4419 DOMAIN-CONTAINING PROTEIN"/>
    <property type="match status" value="1"/>
</dbReference>
<dbReference type="AlphaFoldDB" id="A0A6A5W4E9"/>
<dbReference type="OrthoDB" id="9978173at2759"/>
<dbReference type="InterPro" id="IPR025533">
    <property type="entry name" value="DUF4419"/>
</dbReference>
<dbReference type="Pfam" id="PF14388">
    <property type="entry name" value="DUF4419"/>
    <property type="match status" value="1"/>
</dbReference>
<dbReference type="Proteomes" id="UP000800036">
    <property type="component" value="Unassembled WGS sequence"/>
</dbReference>
<accession>A0A6A5W4E9</accession>
<evidence type="ECO:0000313" key="2">
    <source>
        <dbReference type="Proteomes" id="UP000800036"/>
    </source>
</evidence>
<reference evidence="1" key="1">
    <citation type="journal article" date="2020" name="Stud. Mycol.">
        <title>101 Dothideomycetes genomes: a test case for predicting lifestyles and emergence of pathogens.</title>
        <authorList>
            <person name="Haridas S."/>
            <person name="Albert R."/>
            <person name="Binder M."/>
            <person name="Bloem J."/>
            <person name="Labutti K."/>
            <person name="Salamov A."/>
            <person name="Andreopoulos B."/>
            <person name="Baker S."/>
            <person name="Barry K."/>
            <person name="Bills G."/>
            <person name="Bluhm B."/>
            <person name="Cannon C."/>
            <person name="Castanera R."/>
            <person name="Culley D."/>
            <person name="Daum C."/>
            <person name="Ezra D."/>
            <person name="Gonzalez J."/>
            <person name="Henrissat B."/>
            <person name="Kuo A."/>
            <person name="Liang C."/>
            <person name="Lipzen A."/>
            <person name="Lutzoni F."/>
            <person name="Magnuson J."/>
            <person name="Mondo S."/>
            <person name="Nolan M."/>
            <person name="Ohm R."/>
            <person name="Pangilinan J."/>
            <person name="Park H.-J."/>
            <person name="Ramirez L."/>
            <person name="Alfaro M."/>
            <person name="Sun H."/>
            <person name="Tritt A."/>
            <person name="Yoshinaga Y."/>
            <person name="Zwiers L.-H."/>
            <person name="Turgeon B."/>
            <person name="Goodwin S."/>
            <person name="Spatafora J."/>
            <person name="Crous P."/>
            <person name="Grigoriev I."/>
        </authorList>
    </citation>
    <scope>NUCLEOTIDE SEQUENCE</scope>
    <source>
        <strain evidence="1">CBS 107.79</strain>
    </source>
</reference>
<dbReference type="EMBL" id="ML976656">
    <property type="protein sequence ID" value="KAF1980367.1"/>
    <property type="molecule type" value="Genomic_DNA"/>
</dbReference>
<sequence length="213" mass="24490">MHTIIRPSPEKVGRNSDKTQKLHTLDGCWDQPAFHSSFKERRIAADKGNTDICVYRDRHTKLPRDGFMIGIICAFQQDLHLILRPEDVWLAIISQFSCYMNTHAEEMRSMFVAHEGKQELELSVAETSASFPEILAVERVTRKLTARMEEMLVNKEIRHCIIPDFQLRRTRISRLHQCACTGCGFPSVTLLSERKDWEDIPAGQGNSPRIPRS</sequence>
<keyword evidence="2" id="KW-1185">Reference proteome</keyword>
<protein>
    <submittedName>
        <fullName evidence="1">Uncharacterized protein</fullName>
    </submittedName>
</protein>
<organism evidence="1 2">
    <name type="scientific">Bimuria novae-zelandiae CBS 107.79</name>
    <dbReference type="NCBI Taxonomy" id="1447943"/>
    <lineage>
        <taxon>Eukaryota</taxon>
        <taxon>Fungi</taxon>
        <taxon>Dikarya</taxon>
        <taxon>Ascomycota</taxon>
        <taxon>Pezizomycotina</taxon>
        <taxon>Dothideomycetes</taxon>
        <taxon>Pleosporomycetidae</taxon>
        <taxon>Pleosporales</taxon>
        <taxon>Massarineae</taxon>
        <taxon>Didymosphaeriaceae</taxon>
        <taxon>Bimuria</taxon>
    </lineage>
</organism>
<gene>
    <name evidence="1" type="ORF">BU23DRAFT_625640</name>
</gene>